<keyword evidence="2" id="KW-0413">Isomerase</keyword>
<evidence type="ECO:0000256" key="3">
    <source>
        <dbReference type="SAM" id="MobiDB-lite"/>
    </source>
</evidence>
<feature type="region of interest" description="Disordered" evidence="3">
    <location>
        <begin position="339"/>
        <end position="374"/>
    </location>
</feature>
<proteinExistence type="inferred from homology"/>
<accession>A0ABU8DW63</accession>
<evidence type="ECO:0000256" key="2">
    <source>
        <dbReference type="ARBA" id="ARBA00023235"/>
    </source>
</evidence>
<reference evidence="5 6" key="1">
    <citation type="submission" date="2024-03" db="EMBL/GenBank/DDBJ databases">
        <title>Draft genome sequence of Klenkia sp. LSe6-5.</title>
        <authorList>
            <person name="Duangmal K."/>
            <person name="Chantavorakit T."/>
        </authorList>
    </citation>
    <scope>NUCLEOTIDE SEQUENCE [LARGE SCALE GENOMIC DNA]</scope>
    <source>
        <strain evidence="5 6">LSe6-5</strain>
    </source>
</reference>
<dbReference type="EMBL" id="JBAPLU010000008">
    <property type="protein sequence ID" value="MEI4272103.1"/>
    <property type="molecule type" value="Genomic_DNA"/>
</dbReference>
<sequence length="418" mass="42246">MTSPELAEEVLDDPQLLRARDPRGLLPAVAGAGAQVRETASLAAEAGLERITRAGRPRSLVVVARREGAVAAALLRALLGPGSPVAVDVVPGPRLPVWTGASDVAVVATRTGAGQYAVAPAYEAARRGVALLGIGAEDAPLHAACAGARAPYVPLPPGRVQHTTLWSLLTPVLGLAAGLDLLPAGADRLTGGVADALDGVAAACGPVVPTYANPAKTLALQLLDALPVVVAEGPLAGAAAGRVADQLATLAGLPAAAYRLPDQRAAACTVLGGPLAPVDADDFFRDRADDEGRRLRLIAVGDDQAGADEGLGERDPRSAADALQQVLRTAAERTVPVSSLADLVSDGGADRPTDRPGVSDVDRDAGDASGYGARFGSPADHRLARVARQIAVGDFAAVYLALALDAERGRGPGSTLLP</sequence>
<organism evidence="5 6">
    <name type="scientific">Klenkia sesuvii</name>
    <dbReference type="NCBI Taxonomy" id="3103137"/>
    <lineage>
        <taxon>Bacteria</taxon>
        <taxon>Bacillati</taxon>
        <taxon>Actinomycetota</taxon>
        <taxon>Actinomycetes</taxon>
        <taxon>Geodermatophilales</taxon>
        <taxon>Geodermatophilaceae</taxon>
        <taxon>Klenkia</taxon>
    </lineage>
</organism>
<dbReference type="InterPro" id="IPR019490">
    <property type="entry name" value="Glu6P/Mann6P_isomerase_C"/>
</dbReference>
<dbReference type="InterPro" id="IPR046348">
    <property type="entry name" value="SIS_dom_sf"/>
</dbReference>
<evidence type="ECO:0000313" key="6">
    <source>
        <dbReference type="Proteomes" id="UP001361570"/>
    </source>
</evidence>
<evidence type="ECO:0000259" key="4">
    <source>
        <dbReference type="Pfam" id="PF10432"/>
    </source>
</evidence>
<dbReference type="Gene3D" id="3.40.50.10490">
    <property type="entry name" value="Glucose-6-phosphate isomerase like protein, domain 1"/>
    <property type="match status" value="1"/>
</dbReference>
<evidence type="ECO:0000313" key="5">
    <source>
        <dbReference type="EMBL" id="MEI4272103.1"/>
    </source>
</evidence>
<dbReference type="SUPFAM" id="SSF53697">
    <property type="entry name" value="SIS domain"/>
    <property type="match status" value="1"/>
</dbReference>
<dbReference type="RefSeq" id="WP_336404239.1">
    <property type="nucleotide sequence ID" value="NZ_JBAPLU010000008.1"/>
</dbReference>
<protein>
    <submittedName>
        <fullName evidence="5">SIS domain-containing protein</fullName>
    </submittedName>
</protein>
<gene>
    <name evidence="5" type="ORF">TEK04_10250</name>
</gene>
<comment type="similarity">
    <text evidence="1">Belongs to the PGI/PMI family.</text>
</comment>
<feature type="domain" description="Bifunctional glucose-6-phosphate/mannose-6-phosphate isomerase C-terminal" evidence="4">
    <location>
        <begin position="213"/>
        <end position="304"/>
    </location>
</feature>
<dbReference type="Proteomes" id="UP001361570">
    <property type="component" value="Unassembled WGS sequence"/>
</dbReference>
<keyword evidence="6" id="KW-1185">Reference proteome</keyword>
<name>A0ABU8DW63_9ACTN</name>
<comment type="caution">
    <text evidence="5">The sequence shown here is derived from an EMBL/GenBank/DDBJ whole genome shotgun (WGS) entry which is preliminary data.</text>
</comment>
<dbReference type="Pfam" id="PF10432">
    <property type="entry name" value="bact-PGI_C"/>
    <property type="match status" value="1"/>
</dbReference>
<evidence type="ECO:0000256" key="1">
    <source>
        <dbReference type="ARBA" id="ARBA00010523"/>
    </source>
</evidence>